<dbReference type="Gene3D" id="6.10.250.690">
    <property type="match status" value="1"/>
</dbReference>
<dbReference type="SMART" id="SM00862">
    <property type="entry name" value="Trans_reg_C"/>
    <property type="match status" value="1"/>
</dbReference>
<dbReference type="PANTHER" id="PTHR48111:SF40">
    <property type="entry name" value="PHOSPHATE REGULON TRANSCRIPTIONAL REGULATORY PROTEIN PHOB"/>
    <property type="match status" value="1"/>
</dbReference>
<dbReference type="EMBL" id="JAPCID010000062">
    <property type="protein sequence ID" value="MDA0141677.1"/>
    <property type="molecule type" value="Genomic_DNA"/>
</dbReference>
<dbReference type="Gene3D" id="1.10.10.10">
    <property type="entry name" value="Winged helix-like DNA-binding domain superfamily/Winged helix DNA-binding domain"/>
    <property type="match status" value="1"/>
</dbReference>
<dbReference type="Pfam" id="PF00486">
    <property type="entry name" value="Trans_reg_C"/>
    <property type="match status" value="1"/>
</dbReference>
<dbReference type="Gene3D" id="3.40.50.2300">
    <property type="match status" value="1"/>
</dbReference>
<feature type="domain" description="OmpR/PhoB-type" evidence="7">
    <location>
        <begin position="124"/>
        <end position="216"/>
    </location>
</feature>
<dbReference type="Pfam" id="PF00072">
    <property type="entry name" value="Response_reg"/>
    <property type="match status" value="1"/>
</dbReference>
<comment type="caution">
    <text evidence="8">The sequence shown here is derived from an EMBL/GenBank/DDBJ whole genome shotgun (WGS) entry which is preliminary data.</text>
</comment>
<evidence type="ECO:0000256" key="1">
    <source>
        <dbReference type="ARBA" id="ARBA00022553"/>
    </source>
</evidence>
<dbReference type="CDD" id="cd00383">
    <property type="entry name" value="trans_reg_C"/>
    <property type="match status" value="1"/>
</dbReference>
<evidence type="ECO:0000256" key="3">
    <source>
        <dbReference type="ARBA" id="ARBA00023125"/>
    </source>
</evidence>
<keyword evidence="9" id="KW-1185">Reference proteome</keyword>
<name>A0ABT4RT70_9ACTN</name>
<evidence type="ECO:0000256" key="2">
    <source>
        <dbReference type="ARBA" id="ARBA00023012"/>
    </source>
</evidence>
<dbReference type="PROSITE" id="PS50110">
    <property type="entry name" value="RESPONSE_REGULATORY"/>
    <property type="match status" value="1"/>
</dbReference>
<dbReference type="SUPFAM" id="SSF52172">
    <property type="entry name" value="CheY-like"/>
    <property type="match status" value="1"/>
</dbReference>
<gene>
    <name evidence="8" type="ORF">OJ962_29570</name>
</gene>
<keyword evidence="3 5" id="KW-0238">DNA-binding</keyword>
<dbReference type="PROSITE" id="PS51755">
    <property type="entry name" value="OMPR_PHOB"/>
    <property type="match status" value="1"/>
</dbReference>
<evidence type="ECO:0000256" key="4">
    <source>
        <dbReference type="PROSITE-ProRule" id="PRU00169"/>
    </source>
</evidence>
<keyword evidence="1 4" id="KW-0597">Phosphoprotein</keyword>
<dbReference type="InterPro" id="IPR001867">
    <property type="entry name" value="OmpR/PhoB-type_DNA-bd"/>
</dbReference>
<evidence type="ECO:0000259" key="7">
    <source>
        <dbReference type="PROSITE" id="PS51755"/>
    </source>
</evidence>
<organism evidence="8 9">
    <name type="scientific">Solirubrobacter deserti</name>
    <dbReference type="NCBI Taxonomy" id="2282478"/>
    <lineage>
        <taxon>Bacteria</taxon>
        <taxon>Bacillati</taxon>
        <taxon>Actinomycetota</taxon>
        <taxon>Thermoleophilia</taxon>
        <taxon>Solirubrobacterales</taxon>
        <taxon>Solirubrobacteraceae</taxon>
        <taxon>Solirubrobacter</taxon>
    </lineage>
</organism>
<sequence>MSTVLLIEDDPEIVSLLGDFLAVEDFGVVSALDAGGAIDALGAHAIACVLLDVMLPDGSGFDVCRRIREHSDVPVLFLSARGEDEDKLRGLALGADDYIVKSATPAEVVARVKAVLRRTSPGGTRRREYGRFVIDRDAHEVTADGRPVALTAREFELLTLFTDHPRQVLSREQIYEAVWGSWGDRSAVPVYVRRLREKLAPELITTVWGVGYRFDPP</sequence>
<dbReference type="InterPro" id="IPR011006">
    <property type="entry name" value="CheY-like_superfamily"/>
</dbReference>
<feature type="DNA-binding region" description="OmpR/PhoB-type" evidence="5">
    <location>
        <begin position="124"/>
        <end position="216"/>
    </location>
</feature>
<dbReference type="PANTHER" id="PTHR48111">
    <property type="entry name" value="REGULATOR OF RPOS"/>
    <property type="match status" value="1"/>
</dbReference>
<reference evidence="8" key="1">
    <citation type="submission" date="2022-10" db="EMBL/GenBank/DDBJ databases">
        <title>The WGS of Solirubrobacter sp. CPCC 204708.</title>
        <authorList>
            <person name="Jiang Z."/>
        </authorList>
    </citation>
    <scope>NUCLEOTIDE SEQUENCE</scope>
    <source>
        <strain evidence="8">CPCC 204708</strain>
    </source>
</reference>
<dbReference type="RefSeq" id="WP_202958574.1">
    <property type="nucleotide sequence ID" value="NZ_JAPCID010000062.1"/>
</dbReference>
<evidence type="ECO:0000259" key="6">
    <source>
        <dbReference type="PROSITE" id="PS50110"/>
    </source>
</evidence>
<keyword evidence="2" id="KW-0902">Two-component regulatory system</keyword>
<proteinExistence type="predicted"/>
<evidence type="ECO:0000313" key="9">
    <source>
        <dbReference type="Proteomes" id="UP001147700"/>
    </source>
</evidence>
<dbReference type="InterPro" id="IPR001789">
    <property type="entry name" value="Sig_transdc_resp-reg_receiver"/>
</dbReference>
<feature type="modified residue" description="4-aspartylphosphate" evidence="4">
    <location>
        <position position="52"/>
    </location>
</feature>
<feature type="domain" description="Response regulatory" evidence="6">
    <location>
        <begin position="3"/>
        <end position="116"/>
    </location>
</feature>
<dbReference type="SMART" id="SM00448">
    <property type="entry name" value="REC"/>
    <property type="match status" value="1"/>
</dbReference>
<dbReference type="InterPro" id="IPR036388">
    <property type="entry name" value="WH-like_DNA-bd_sf"/>
</dbReference>
<accession>A0ABT4RT70</accession>
<protein>
    <submittedName>
        <fullName evidence="8">Response regulator transcription factor</fullName>
    </submittedName>
</protein>
<evidence type="ECO:0000256" key="5">
    <source>
        <dbReference type="PROSITE-ProRule" id="PRU01091"/>
    </source>
</evidence>
<dbReference type="InterPro" id="IPR039420">
    <property type="entry name" value="WalR-like"/>
</dbReference>
<evidence type="ECO:0000313" key="8">
    <source>
        <dbReference type="EMBL" id="MDA0141677.1"/>
    </source>
</evidence>
<dbReference type="Proteomes" id="UP001147700">
    <property type="component" value="Unassembled WGS sequence"/>
</dbReference>